<keyword evidence="6 12" id="KW-0028">Amino-acid biosynthesis</keyword>
<evidence type="ECO:0000256" key="7">
    <source>
        <dbReference type="ARBA" id="ARBA00022915"/>
    </source>
</evidence>
<comment type="caution">
    <text evidence="16">The sequence shown here is derived from an EMBL/GenBank/DDBJ whole genome shotgun (WGS) entry which is preliminary data.</text>
</comment>
<evidence type="ECO:0000256" key="4">
    <source>
        <dbReference type="ARBA" id="ARBA00012086"/>
    </source>
</evidence>
<dbReference type="AlphaFoldDB" id="A0A3R8TF72"/>
<comment type="subcellular location">
    <subcellularLocation>
        <location evidence="12">Cytoplasm</location>
    </subcellularLocation>
</comment>
<dbReference type="OrthoDB" id="9782828at2"/>
<evidence type="ECO:0000256" key="6">
    <source>
        <dbReference type="ARBA" id="ARBA00022605"/>
    </source>
</evidence>
<keyword evidence="9 12" id="KW-0456">Lyase</keyword>
<evidence type="ECO:0000256" key="11">
    <source>
        <dbReference type="ARBA" id="ARBA00047836"/>
    </source>
</evidence>
<keyword evidence="10 12" id="KW-0704">Schiff base</keyword>
<evidence type="ECO:0000256" key="15">
    <source>
        <dbReference type="PIRSR" id="PIRSR001365-2"/>
    </source>
</evidence>
<dbReference type="SUPFAM" id="SSF51569">
    <property type="entry name" value="Aldolase"/>
    <property type="match status" value="1"/>
</dbReference>
<comment type="catalytic activity">
    <reaction evidence="11 12">
        <text>L-aspartate 4-semialdehyde + pyruvate = (2S,4S)-4-hydroxy-2,3,4,5-tetrahydrodipicolinate + H2O + H(+)</text>
        <dbReference type="Rhea" id="RHEA:34171"/>
        <dbReference type="ChEBI" id="CHEBI:15361"/>
        <dbReference type="ChEBI" id="CHEBI:15377"/>
        <dbReference type="ChEBI" id="CHEBI:15378"/>
        <dbReference type="ChEBI" id="CHEBI:67139"/>
        <dbReference type="ChEBI" id="CHEBI:537519"/>
        <dbReference type="EC" id="4.3.3.7"/>
    </reaction>
</comment>
<dbReference type="InterPro" id="IPR020625">
    <property type="entry name" value="Schiff_base-form_aldolases_AS"/>
</dbReference>
<dbReference type="UniPathway" id="UPA00034">
    <property type="reaction ID" value="UER00017"/>
</dbReference>
<dbReference type="GO" id="GO:0009089">
    <property type="term" value="P:lysine biosynthetic process via diaminopimelate"/>
    <property type="evidence" value="ECO:0007669"/>
    <property type="project" value="UniProtKB-UniRule"/>
</dbReference>
<dbReference type="Proteomes" id="UP000269265">
    <property type="component" value="Unassembled WGS sequence"/>
</dbReference>
<evidence type="ECO:0000256" key="5">
    <source>
        <dbReference type="ARBA" id="ARBA00022490"/>
    </source>
</evidence>
<dbReference type="HAMAP" id="MF_00418">
    <property type="entry name" value="DapA"/>
    <property type="match status" value="1"/>
</dbReference>
<dbReference type="PRINTS" id="PR00146">
    <property type="entry name" value="DHPICSNTHASE"/>
</dbReference>
<accession>A0A3R8TF72</accession>
<name>A0A3R8TF72_9BURK</name>
<dbReference type="PANTHER" id="PTHR12128">
    <property type="entry name" value="DIHYDRODIPICOLINATE SYNTHASE"/>
    <property type="match status" value="1"/>
</dbReference>
<keyword evidence="7 12" id="KW-0220">Diaminopimelate biosynthesis</keyword>
<evidence type="ECO:0000256" key="2">
    <source>
        <dbReference type="ARBA" id="ARBA00005120"/>
    </source>
</evidence>
<dbReference type="GO" id="GO:0005737">
    <property type="term" value="C:cytoplasm"/>
    <property type="evidence" value="ECO:0007669"/>
    <property type="project" value="UniProtKB-SubCell"/>
</dbReference>
<keyword evidence="5 12" id="KW-0963">Cytoplasm</keyword>
<evidence type="ECO:0000256" key="10">
    <source>
        <dbReference type="ARBA" id="ARBA00023270"/>
    </source>
</evidence>
<dbReference type="EC" id="4.3.3.7" evidence="4 12"/>
<evidence type="ECO:0000256" key="1">
    <source>
        <dbReference type="ARBA" id="ARBA00003294"/>
    </source>
</evidence>
<evidence type="ECO:0000313" key="17">
    <source>
        <dbReference type="Proteomes" id="UP000269265"/>
    </source>
</evidence>
<evidence type="ECO:0000256" key="9">
    <source>
        <dbReference type="ARBA" id="ARBA00023239"/>
    </source>
</evidence>
<evidence type="ECO:0000256" key="3">
    <source>
        <dbReference type="ARBA" id="ARBA00007592"/>
    </source>
</evidence>
<organism evidence="16 17">
    <name type="scientific">Aquabacterium soli</name>
    <dbReference type="NCBI Taxonomy" id="2493092"/>
    <lineage>
        <taxon>Bacteria</taxon>
        <taxon>Pseudomonadati</taxon>
        <taxon>Pseudomonadota</taxon>
        <taxon>Betaproteobacteria</taxon>
        <taxon>Burkholderiales</taxon>
        <taxon>Aquabacterium</taxon>
    </lineage>
</organism>
<dbReference type="InterPro" id="IPR002220">
    <property type="entry name" value="DapA-like"/>
</dbReference>
<dbReference type="NCBIfam" id="TIGR00674">
    <property type="entry name" value="dapA"/>
    <property type="match status" value="1"/>
</dbReference>
<comment type="subunit">
    <text evidence="12">Homotetramer; dimer of dimers.</text>
</comment>
<dbReference type="PANTHER" id="PTHR12128:SF66">
    <property type="entry name" value="4-HYDROXY-2-OXOGLUTARATE ALDOLASE, MITOCHONDRIAL"/>
    <property type="match status" value="1"/>
</dbReference>
<dbReference type="SMART" id="SM01130">
    <property type="entry name" value="DHDPS"/>
    <property type="match status" value="1"/>
</dbReference>
<keyword evidence="8 12" id="KW-0457">Lysine biosynthesis</keyword>
<evidence type="ECO:0000256" key="14">
    <source>
        <dbReference type="PIRSR" id="PIRSR001365-1"/>
    </source>
</evidence>
<feature type="active site" description="Proton donor/acceptor" evidence="12 14">
    <location>
        <position position="135"/>
    </location>
</feature>
<sequence length="294" mass="30697">MVHIFSGLWAPLITPFGADGALDLASLDRLTRHLVQAGLDGLVVCGTTGEPATLSTDEKALVLGTVQTAAPQLPLVMGVTGVAPAAVASECRQWARQGVAGFLVPPPAYVRPSQQGIVHFYEHVAAEAGRPLIVYDIPYRTGVTLELDTLRALADLRGVQAVKDCGGDAHKTQALIADGRLQILAGEDHQIFGTLCQGGAGAIAASAHLHTDLFVALHTALREGHLPQARALHHALAPLVRTLFSEPNPGPLKAALAMQGLIATPTVRPPLTPARPTTVQALTRAMDAARQASA</sequence>
<evidence type="ECO:0000256" key="13">
    <source>
        <dbReference type="PIRNR" id="PIRNR001365"/>
    </source>
</evidence>
<evidence type="ECO:0000256" key="8">
    <source>
        <dbReference type="ARBA" id="ARBA00023154"/>
    </source>
</evidence>
<evidence type="ECO:0000313" key="16">
    <source>
        <dbReference type="EMBL" id="RRS06256.1"/>
    </source>
</evidence>
<protein>
    <recommendedName>
        <fullName evidence="4 12">4-hydroxy-tetrahydrodipicolinate synthase</fullName>
        <shortName evidence="12">HTPA synthase</shortName>
        <ecNumber evidence="4 12">4.3.3.7</ecNumber>
    </recommendedName>
</protein>
<comment type="function">
    <text evidence="1 12">Catalyzes the condensation of (S)-aspartate-beta-semialdehyde [(S)-ASA] and pyruvate to 4-hydroxy-tetrahydrodipicolinate (HTPA).</text>
</comment>
<dbReference type="EMBL" id="RSED01000001">
    <property type="protein sequence ID" value="RRS06256.1"/>
    <property type="molecule type" value="Genomic_DNA"/>
</dbReference>
<dbReference type="PIRSF" id="PIRSF001365">
    <property type="entry name" value="DHDPS"/>
    <property type="match status" value="1"/>
</dbReference>
<feature type="site" description="Part of a proton relay during catalysis" evidence="12">
    <location>
        <position position="47"/>
    </location>
</feature>
<comment type="pathway">
    <text evidence="2 12">Amino-acid biosynthesis; L-lysine biosynthesis via DAP pathway; (S)-tetrahydrodipicolinate from L-aspartate: step 3/4.</text>
</comment>
<dbReference type="CDD" id="cd00950">
    <property type="entry name" value="DHDPS"/>
    <property type="match status" value="1"/>
</dbReference>
<proteinExistence type="inferred from homology"/>
<comment type="similarity">
    <text evidence="3 12 13">Belongs to the DapA family.</text>
</comment>
<feature type="binding site" evidence="12 15">
    <location>
        <position position="203"/>
    </location>
    <ligand>
        <name>pyruvate</name>
        <dbReference type="ChEBI" id="CHEBI:15361"/>
    </ligand>
</feature>
<dbReference type="GO" id="GO:0008840">
    <property type="term" value="F:4-hydroxy-tetrahydrodipicolinate synthase activity"/>
    <property type="evidence" value="ECO:0007669"/>
    <property type="project" value="UniProtKB-UniRule"/>
</dbReference>
<dbReference type="PROSITE" id="PS00666">
    <property type="entry name" value="DHDPS_2"/>
    <property type="match status" value="1"/>
</dbReference>
<comment type="caution">
    <text evidence="12">Was originally thought to be a dihydrodipicolinate synthase (DHDPS), catalyzing the condensation of (S)-aspartate-beta-semialdehyde [(S)-ASA] and pyruvate to dihydrodipicolinate (DHDP). However, it was shown in E.coli that the product of the enzymatic reaction is not dihydrodipicolinate but in fact (4S)-4-hydroxy-2,3,4,5-tetrahydro-(2S)-dipicolinic acid (HTPA), and that the consecutive dehydration reaction leading to DHDP is not spontaneous but catalyzed by DapB.</text>
</comment>
<dbReference type="Gene3D" id="3.20.20.70">
    <property type="entry name" value="Aldolase class I"/>
    <property type="match status" value="1"/>
</dbReference>
<dbReference type="Pfam" id="PF00701">
    <property type="entry name" value="DHDPS"/>
    <property type="match status" value="1"/>
</dbReference>
<feature type="active site" description="Schiff-base intermediate with substrate" evidence="12 14">
    <location>
        <position position="163"/>
    </location>
</feature>
<dbReference type="InterPro" id="IPR013785">
    <property type="entry name" value="Aldolase_TIM"/>
</dbReference>
<keyword evidence="17" id="KW-1185">Reference proteome</keyword>
<dbReference type="GO" id="GO:0019877">
    <property type="term" value="P:diaminopimelate biosynthetic process"/>
    <property type="evidence" value="ECO:0007669"/>
    <property type="project" value="UniProtKB-UniRule"/>
</dbReference>
<evidence type="ECO:0000256" key="12">
    <source>
        <dbReference type="HAMAP-Rule" id="MF_00418"/>
    </source>
</evidence>
<feature type="binding site" evidence="12 15">
    <location>
        <position position="48"/>
    </location>
    <ligand>
        <name>pyruvate</name>
        <dbReference type="ChEBI" id="CHEBI:15361"/>
    </ligand>
</feature>
<gene>
    <name evidence="12 16" type="primary">dapA</name>
    <name evidence="16" type="ORF">EIP75_01325</name>
</gene>
<feature type="site" description="Part of a proton relay during catalysis" evidence="12">
    <location>
        <position position="109"/>
    </location>
</feature>
<reference evidence="16 17" key="1">
    <citation type="submission" date="2018-12" db="EMBL/GenBank/DDBJ databases">
        <title>The whole draft genome of Aquabacterium sp. SJQ9.</title>
        <authorList>
            <person name="Sun L."/>
            <person name="Gao X."/>
            <person name="Chen W."/>
            <person name="Huang K."/>
        </authorList>
    </citation>
    <scope>NUCLEOTIDE SEQUENCE [LARGE SCALE GENOMIC DNA]</scope>
    <source>
        <strain evidence="16 17">SJQ9</strain>
    </source>
</reference>
<dbReference type="InterPro" id="IPR005263">
    <property type="entry name" value="DapA"/>
</dbReference>